<gene>
    <name evidence="1" type="ORF">BLGHR1_12088</name>
</gene>
<dbReference type="Proteomes" id="UP000275772">
    <property type="component" value="Unassembled WGS sequence"/>
</dbReference>
<organism evidence="1 2">
    <name type="scientific">Blumeria hordei</name>
    <name type="common">Barley powdery mildew</name>
    <name type="synonym">Blumeria graminis f. sp. hordei</name>
    <dbReference type="NCBI Taxonomy" id="2867405"/>
    <lineage>
        <taxon>Eukaryota</taxon>
        <taxon>Fungi</taxon>
        <taxon>Dikarya</taxon>
        <taxon>Ascomycota</taxon>
        <taxon>Pezizomycotina</taxon>
        <taxon>Leotiomycetes</taxon>
        <taxon>Erysiphales</taxon>
        <taxon>Erysiphaceae</taxon>
        <taxon>Blumeria</taxon>
    </lineage>
</organism>
<dbReference type="VEuPathDB" id="FungiDB:BLGHR1_12088"/>
<name>A0A383UNC5_BLUHO</name>
<sequence>MEHKNLSISRQSFSLANILGIEKEVKEVAQGTESPHEIQSDCENFNRKWRVRFADNDEHRYECFIRDGGSLGRYFWG</sequence>
<evidence type="ECO:0000313" key="2">
    <source>
        <dbReference type="Proteomes" id="UP000275772"/>
    </source>
</evidence>
<proteinExistence type="predicted"/>
<evidence type="ECO:0000313" key="1">
    <source>
        <dbReference type="EMBL" id="SZF01326.1"/>
    </source>
</evidence>
<accession>A0A383UNC5</accession>
<protein>
    <submittedName>
        <fullName evidence="1">Uncharacterized protein</fullName>
    </submittedName>
</protein>
<reference evidence="1 2" key="1">
    <citation type="submission" date="2017-11" db="EMBL/GenBank/DDBJ databases">
        <authorList>
            <person name="Kracher B."/>
        </authorList>
    </citation>
    <scope>NUCLEOTIDE SEQUENCE [LARGE SCALE GENOMIC DNA]</scope>
    <source>
        <strain evidence="1 2">RACE1</strain>
    </source>
</reference>
<dbReference type="AlphaFoldDB" id="A0A383UNC5"/>
<dbReference type="EMBL" id="UNSH01000036">
    <property type="protein sequence ID" value="SZF01326.1"/>
    <property type="molecule type" value="Genomic_DNA"/>
</dbReference>